<protein>
    <submittedName>
        <fullName evidence="4">Stalk domain-containing protein</fullName>
    </submittedName>
</protein>
<dbReference type="Pfam" id="PF07833">
    <property type="entry name" value="Cu_amine_oxidN1"/>
    <property type="match status" value="1"/>
</dbReference>
<dbReference type="RefSeq" id="WP_209993562.1">
    <property type="nucleotide sequence ID" value="NZ_JBHUKY010000058.1"/>
</dbReference>
<evidence type="ECO:0000256" key="2">
    <source>
        <dbReference type="SAM" id="SignalP"/>
    </source>
</evidence>
<evidence type="ECO:0000313" key="4">
    <source>
        <dbReference type="EMBL" id="MFD2413116.1"/>
    </source>
</evidence>
<proteinExistence type="predicted"/>
<dbReference type="EMBL" id="JBHUKY010000058">
    <property type="protein sequence ID" value="MFD2413116.1"/>
    <property type="molecule type" value="Genomic_DNA"/>
</dbReference>
<dbReference type="InterPro" id="IPR012854">
    <property type="entry name" value="Cu_amine_oxidase-like_N"/>
</dbReference>
<feature type="compositionally biased region" description="Low complexity" evidence="1">
    <location>
        <begin position="213"/>
        <end position="231"/>
    </location>
</feature>
<evidence type="ECO:0000313" key="5">
    <source>
        <dbReference type="Proteomes" id="UP001597448"/>
    </source>
</evidence>
<feature type="compositionally biased region" description="Gly residues" evidence="1">
    <location>
        <begin position="232"/>
        <end position="244"/>
    </location>
</feature>
<evidence type="ECO:0000256" key="1">
    <source>
        <dbReference type="SAM" id="MobiDB-lite"/>
    </source>
</evidence>
<comment type="caution">
    <text evidence="4">The sequence shown here is derived from an EMBL/GenBank/DDBJ whole genome shotgun (WGS) entry which is preliminary data.</text>
</comment>
<gene>
    <name evidence="4" type="ORF">ACFSX3_24840</name>
</gene>
<name>A0ABW5FDY6_9BACL</name>
<feature type="region of interest" description="Disordered" evidence="1">
    <location>
        <begin position="198"/>
        <end position="248"/>
    </location>
</feature>
<dbReference type="PROSITE" id="PS51257">
    <property type="entry name" value="PROKAR_LIPOPROTEIN"/>
    <property type="match status" value="1"/>
</dbReference>
<reference evidence="5" key="1">
    <citation type="journal article" date="2019" name="Int. J. Syst. Evol. Microbiol.">
        <title>The Global Catalogue of Microorganisms (GCM) 10K type strain sequencing project: providing services to taxonomists for standard genome sequencing and annotation.</title>
        <authorList>
            <consortium name="The Broad Institute Genomics Platform"/>
            <consortium name="The Broad Institute Genome Sequencing Center for Infectious Disease"/>
            <person name="Wu L."/>
            <person name="Ma J."/>
        </authorList>
    </citation>
    <scope>NUCLEOTIDE SEQUENCE [LARGE SCALE GENOMIC DNA]</scope>
    <source>
        <strain evidence="5">CCM 8725</strain>
    </source>
</reference>
<organism evidence="4 5">
    <name type="scientific">Paenibacillus rhizoplanae</name>
    <dbReference type="NCBI Taxonomy" id="1917181"/>
    <lineage>
        <taxon>Bacteria</taxon>
        <taxon>Bacillati</taxon>
        <taxon>Bacillota</taxon>
        <taxon>Bacilli</taxon>
        <taxon>Bacillales</taxon>
        <taxon>Paenibacillaceae</taxon>
        <taxon>Paenibacillus</taxon>
    </lineage>
</organism>
<feature type="signal peptide" evidence="2">
    <location>
        <begin position="1"/>
        <end position="26"/>
    </location>
</feature>
<accession>A0ABW5FDY6</accession>
<feature type="chain" id="PRO_5047030696" evidence="2">
    <location>
        <begin position="27"/>
        <end position="349"/>
    </location>
</feature>
<dbReference type="SUPFAM" id="SSF55383">
    <property type="entry name" value="Copper amine oxidase, domain N"/>
    <property type="match status" value="2"/>
</dbReference>
<keyword evidence="5" id="KW-1185">Reference proteome</keyword>
<dbReference type="InterPro" id="IPR036582">
    <property type="entry name" value="Mao_N_sf"/>
</dbReference>
<feature type="domain" description="Copper amine oxidase-like N-terminal" evidence="3">
    <location>
        <begin position="73"/>
        <end position="191"/>
    </location>
</feature>
<evidence type="ECO:0000259" key="3">
    <source>
        <dbReference type="Pfam" id="PF07833"/>
    </source>
</evidence>
<dbReference type="Proteomes" id="UP001597448">
    <property type="component" value="Unassembled WGS sequence"/>
</dbReference>
<sequence>MFKIKIPAAALLSVALMGCEPLTASAPVTVAAATPVATATAAPIKASNAIKVQNVDVTLLFDGVALQPPAGQHVFMYNNTTYVPLRFMSYALQKSVSWDAKNLKVTVAEPSSSEMVVIKEYLMNATSSPSYAAKNITLNNVNASYVFSGSTKALPKGQSSYLLNGSIYVPLRFLSESVGNSISWNSKTKTITANSKNYEENTASAKPTDKGISPAASATPAPAATPAAEPGGAAGGSGSAGTGSGKVSYESITSETEAKLSALQSQSQAALTGILLEYLSATDDTAKQSIKEKGKQQLASSRASFNSILADAEQKLNTNGYSTAIIKQYKDAFEASLQQGIAGAASLVN</sequence>
<keyword evidence="2" id="KW-0732">Signal</keyword>